<dbReference type="Pfam" id="PF01063">
    <property type="entry name" value="Aminotran_4"/>
    <property type="match status" value="1"/>
</dbReference>
<comment type="catalytic activity">
    <reaction evidence="12">
        <text>L-isoleucine + 2-oxoglutarate = (S)-3-methyl-2-oxopentanoate + L-glutamate</text>
        <dbReference type="Rhea" id="RHEA:24801"/>
        <dbReference type="ChEBI" id="CHEBI:16810"/>
        <dbReference type="ChEBI" id="CHEBI:29985"/>
        <dbReference type="ChEBI" id="CHEBI:35146"/>
        <dbReference type="ChEBI" id="CHEBI:58045"/>
        <dbReference type="EC" id="2.6.1.42"/>
    </reaction>
</comment>
<sequence>MRTVYVNGVYLPENQAQISIFDRGFLFADAVYEVTAVLGGKLLDFEAHMARLKRSMHELDMTLPYADEDLLAIHKALVEKNDLEEGLVYLQLTRGAADRDFDFSEMTGEPGIVLFTQAKPLIASSLAQRGQKIILADDLRWGRSDIKTVQLLYSSLMKTRAKKAGADDVWLCRDGKVTEGSSNNAYIVTENNEIITRELSNDILHGITRSAVLKVAKLHQMKVIERAFTIEELKSAKEAFSTSASGFVNPVVDVDGLAIGDGVPGAVSSTLREAYLTESRRTAI</sequence>
<evidence type="ECO:0000256" key="8">
    <source>
        <dbReference type="ARBA" id="ARBA00014472"/>
    </source>
</evidence>
<dbReference type="InterPro" id="IPR043132">
    <property type="entry name" value="BCAT-like_C"/>
</dbReference>
<dbReference type="GO" id="GO:0004084">
    <property type="term" value="F:branched-chain-amino-acid transaminase activity"/>
    <property type="evidence" value="ECO:0007669"/>
    <property type="project" value="UniProtKB-EC"/>
</dbReference>
<evidence type="ECO:0000256" key="4">
    <source>
        <dbReference type="ARBA" id="ARBA00004931"/>
    </source>
</evidence>
<reference evidence="16" key="2">
    <citation type="journal article" date="2021" name="Microorganisms">
        <title>Bacterial Dimethylsulfoniopropionate Biosynthesis in the East China Sea.</title>
        <authorList>
            <person name="Liu J."/>
            <person name="Zhang Y."/>
            <person name="Liu J."/>
            <person name="Zhong H."/>
            <person name="Williams B.T."/>
            <person name="Zheng Y."/>
            <person name="Curson A.R.J."/>
            <person name="Sun C."/>
            <person name="Sun H."/>
            <person name="Song D."/>
            <person name="Wagner Mackenzie B."/>
            <person name="Bermejo Martinez A."/>
            <person name="Todd J.D."/>
            <person name="Zhang X.H."/>
        </authorList>
    </citation>
    <scope>NUCLEOTIDE SEQUENCE</scope>
    <source>
        <strain evidence="16">AESS21</strain>
    </source>
</reference>
<evidence type="ECO:0000256" key="3">
    <source>
        <dbReference type="ARBA" id="ARBA00004824"/>
    </source>
</evidence>
<comment type="cofactor">
    <cofactor evidence="1 15">
        <name>pyridoxal 5'-phosphate</name>
        <dbReference type="ChEBI" id="CHEBI:597326"/>
    </cofactor>
</comment>
<gene>
    <name evidence="16" type="ORF">DYI23_09430</name>
</gene>
<dbReference type="InterPro" id="IPR043131">
    <property type="entry name" value="BCAT-like_N"/>
</dbReference>
<evidence type="ECO:0000313" key="17">
    <source>
        <dbReference type="Proteomes" id="UP000705379"/>
    </source>
</evidence>
<reference evidence="16" key="1">
    <citation type="submission" date="2018-08" db="EMBL/GenBank/DDBJ databases">
        <authorList>
            <person name="Jin W."/>
            <person name="Wang H."/>
            <person name="Yang Y."/>
            <person name="Li M."/>
            <person name="Liu J."/>
        </authorList>
    </citation>
    <scope>NUCLEOTIDE SEQUENCE</scope>
    <source>
        <strain evidence="16">AESS21</strain>
    </source>
</reference>
<dbReference type="InterPro" id="IPR050571">
    <property type="entry name" value="Class-IV_PLP-Dep_Aminotrnsfr"/>
</dbReference>
<evidence type="ECO:0000256" key="7">
    <source>
        <dbReference type="ARBA" id="ARBA00013053"/>
    </source>
</evidence>
<comment type="pathway">
    <text evidence="3">Amino-acid biosynthesis; L-isoleucine biosynthesis; L-isoleucine from 2-oxobutanoate: step 4/4.</text>
</comment>
<evidence type="ECO:0000256" key="14">
    <source>
        <dbReference type="RuleBase" id="RU004106"/>
    </source>
</evidence>
<dbReference type="RefSeq" id="WP_213215976.1">
    <property type="nucleotide sequence ID" value="NZ_QTKU01000002.1"/>
</dbReference>
<evidence type="ECO:0000256" key="10">
    <source>
        <dbReference type="ARBA" id="ARBA00023304"/>
    </source>
</evidence>
<dbReference type="GO" id="GO:0008652">
    <property type="term" value="P:amino acid biosynthetic process"/>
    <property type="evidence" value="ECO:0007669"/>
    <property type="project" value="UniProtKB-ARBA"/>
</dbReference>
<dbReference type="Gene3D" id="3.20.10.10">
    <property type="entry name" value="D-amino Acid Aminotransferase, subunit A, domain 2"/>
    <property type="match status" value="1"/>
</dbReference>
<evidence type="ECO:0000256" key="1">
    <source>
        <dbReference type="ARBA" id="ARBA00001933"/>
    </source>
</evidence>
<dbReference type="Proteomes" id="UP000705379">
    <property type="component" value="Unassembled WGS sequence"/>
</dbReference>
<evidence type="ECO:0000313" key="16">
    <source>
        <dbReference type="EMBL" id="MBS8260437.1"/>
    </source>
</evidence>
<dbReference type="EC" id="2.6.1.42" evidence="7"/>
<dbReference type="AlphaFoldDB" id="A0A944GSR4"/>
<keyword evidence="16" id="KW-0808">Transferase</keyword>
<evidence type="ECO:0000256" key="2">
    <source>
        <dbReference type="ARBA" id="ARBA00003109"/>
    </source>
</evidence>
<dbReference type="GO" id="GO:0005829">
    <property type="term" value="C:cytosol"/>
    <property type="evidence" value="ECO:0007669"/>
    <property type="project" value="TreeGrafter"/>
</dbReference>
<comment type="pathway">
    <text evidence="5">Amino-acid biosynthesis; L-leucine biosynthesis; L-leucine from 3-methyl-2-oxobutanoate: step 4/4.</text>
</comment>
<comment type="catalytic activity">
    <reaction evidence="13">
        <text>L-leucine + 2-oxoglutarate = 4-methyl-2-oxopentanoate + L-glutamate</text>
        <dbReference type="Rhea" id="RHEA:18321"/>
        <dbReference type="ChEBI" id="CHEBI:16810"/>
        <dbReference type="ChEBI" id="CHEBI:17865"/>
        <dbReference type="ChEBI" id="CHEBI:29985"/>
        <dbReference type="ChEBI" id="CHEBI:57427"/>
        <dbReference type="EC" id="2.6.1.42"/>
    </reaction>
</comment>
<evidence type="ECO:0000256" key="12">
    <source>
        <dbReference type="ARBA" id="ARBA00048798"/>
    </source>
</evidence>
<dbReference type="InterPro" id="IPR036038">
    <property type="entry name" value="Aminotransferase-like"/>
</dbReference>
<keyword evidence="16" id="KW-0032">Aminotransferase</keyword>
<accession>A0A944GSR4</accession>
<dbReference type="EMBL" id="QTKU01000002">
    <property type="protein sequence ID" value="MBS8260437.1"/>
    <property type="molecule type" value="Genomic_DNA"/>
</dbReference>
<dbReference type="InterPro" id="IPR001544">
    <property type="entry name" value="Aminotrans_IV"/>
</dbReference>
<dbReference type="PANTHER" id="PTHR42743">
    <property type="entry name" value="AMINO-ACID AMINOTRANSFERASE"/>
    <property type="match status" value="1"/>
</dbReference>
<dbReference type="NCBIfam" id="NF005209">
    <property type="entry name" value="PRK06680.1"/>
    <property type="match status" value="1"/>
</dbReference>
<evidence type="ECO:0000256" key="9">
    <source>
        <dbReference type="ARBA" id="ARBA00022898"/>
    </source>
</evidence>
<dbReference type="PANTHER" id="PTHR42743:SF11">
    <property type="entry name" value="AMINODEOXYCHORISMATE LYASE"/>
    <property type="match status" value="1"/>
</dbReference>
<evidence type="ECO:0000256" key="15">
    <source>
        <dbReference type="RuleBase" id="RU004516"/>
    </source>
</evidence>
<comment type="catalytic activity">
    <reaction evidence="11">
        <text>L-valine + 2-oxoglutarate = 3-methyl-2-oxobutanoate + L-glutamate</text>
        <dbReference type="Rhea" id="RHEA:24813"/>
        <dbReference type="ChEBI" id="CHEBI:11851"/>
        <dbReference type="ChEBI" id="CHEBI:16810"/>
        <dbReference type="ChEBI" id="CHEBI:29985"/>
        <dbReference type="ChEBI" id="CHEBI:57762"/>
        <dbReference type="EC" id="2.6.1.42"/>
    </reaction>
</comment>
<evidence type="ECO:0000256" key="11">
    <source>
        <dbReference type="ARBA" id="ARBA00048212"/>
    </source>
</evidence>
<dbReference type="Gene3D" id="3.30.470.10">
    <property type="match status" value="1"/>
</dbReference>
<keyword evidence="10" id="KW-0028">Amino-acid biosynthesis</keyword>
<evidence type="ECO:0000256" key="5">
    <source>
        <dbReference type="ARBA" id="ARBA00005072"/>
    </source>
</evidence>
<organism evidence="16 17">
    <name type="scientific">Roseibium polysiphoniae</name>
    <dbReference type="NCBI Taxonomy" id="2571221"/>
    <lineage>
        <taxon>Bacteria</taxon>
        <taxon>Pseudomonadati</taxon>
        <taxon>Pseudomonadota</taxon>
        <taxon>Alphaproteobacteria</taxon>
        <taxon>Hyphomicrobiales</taxon>
        <taxon>Stappiaceae</taxon>
        <taxon>Roseibium</taxon>
    </lineage>
</organism>
<dbReference type="SUPFAM" id="SSF56752">
    <property type="entry name" value="D-aminoacid aminotransferase-like PLP-dependent enzymes"/>
    <property type="match status" value="1"/>
</dbReference>
<keyword evidence="10" id="KW-0100">Branched-chain amino acid biosynthesis</keyword>
<dbReference type="GO" id="GO:0009082">
    <property type="term" value="P:branched-chain amino acid biosynthetic process"/>
    <property type="evidence" value="ECO:0007669"/>
    <property type="project" value="UniProtKB-KW"/>
</dbReference>
<dbReference type="PROSITE" id="PS00770">
    <property type="entry name" value="AA_TRANSFER_CLASS_4"/>
    <property type="match status" value="1"/>
</dbReference>
<comment type="similarity">
    <text evidence="6 14">Belongs to the class-IV pyridoxal-phosphate-dependent aminotransferase family.</text>
</comment>
<evidence type="ECO:0000256" key="6">
    <source>
        <dbReference type="ARBA" id="ARBA00009320"/>
    </source>
</evidence>
<comment type="caution">
    <text evidence="16">The sequence shown here is derived from an EMBL/GenBank/DDBJ whole genome shotgun (WGS) entry which is preliminary data.</text>
</comment>
<dbReference type="InterPro" id="IPR018300">
    <property type="entry name" value="Aminotrans_IV_CS"/>
</dbReference>
<evidence type="ECO:0000256" key="13">
    <source>
        <dbReference type="ARBA" id="ARBA00049229"/>
    </source>
</evidence>
<dbReference type="FunFam" id="3.20.10.10:FF:000002">
    <property type="entry name" value="D-alanine aminotransferase"/>
    <property type="match status" value="1"/>
</dbReference>
<protein>
    <recommendedName>
        <fullName evidence="8">Probable branched-chain-amino-acid aminotransferase</fullName>
        <ecNumber evidence="7">2.6.1.42</ecNumber>
    </recommendedName>
</protein>
<keyword evidence="9 15" id="KW-0663">Pyridoxal phosphate</keyword>
<comment type="function">
    <text evidence="2">Acts on leucine, isoleucine and valine.</text>
</comment>
<comment type="pathway">
    <text evidence="4">Amino-acid biosynthesis; L-valine biosynthesis; L-valine from pyruvate: step 4/4.</text>
</comment>
<proteinExistence type="inferred from homology"/>
<dbReference type="CDD" id="cd01558">
    <property type="entry name" value="D-AAT_like"/>
    <property type="match status" value="1"/>
</dbReference>
<name>A0A944GSR4_9HYPH</name>